<dbReference type="InterPro" id="IPR047112">
    <property type="entry name" value="RecG/Mfd"/>
</dbReference>
<dbReference type="RefSeq" id="WP_262399148.1">
    <property type="nucleotide sequence ID" value="NZ_JACRTB010000005.1"/>
</dbReference>
<keyword evidence="1" id="KW-0547">Nucleotide-binding</keyword>
<dbReference type="InterPro" id="IPR014001">
    <property type="entry name" value="Helicase_ATP-bd"/>
</dbReference>
<evidence type="ECO:0000313" key="12">
    <source>
        <dbReference type="Proteomes" id="UP000658131"/>
    </source>
</evidence>
<evidence type="ECO:0000256" key="2">
    <source>
        <dbReference type="ARBA" id="ARBA00022763"/>
    </source>
</evidence>
<dbReference type="Pfam" id="PF00271">
    <property type="entry name" value="Helicase_C"/>
    <property type="match status" value="1"/>
</dbReference>
<dbReference type="SUPFAM" id="SSF52540">
    <property type="entry name" value="P-loop containing nucleoside triphosphate hydrolases"/>
    <property type="match status" value="2"/>
</dbReference>
<dbReference type="PROSITE" id="PS51194">
    <property type="entry name" value="HELICASE_CTER"/>
    <property type="match status" value="1"/>
</dbReference>
<dbReference type="InterPro" id="IPR001650">
    <property type="entry name" value="Helicase_C-like"/>
</dbReference>
<sequence>MALHWNDPVTAVRGIGEKKASLYRRLGITRVEELVRHLPRDYIDLTRICDLAESVMGERQLVRAEIVGKSGEQRIRKGFSIFKVEAEADGLRLTITFYNARYAAEALRIGQSYLLYGEVNGTLLHREMESPMVIDSARAGEFLPIYPACAGLSSKTIARDIEAALSSLDGPIPEILPGDLLRQQALPTLDWALRHAHRPRNLAECGKARDRIAFEELLIFSAAMLRLRGARDLRRTEPIGPVSLAPFLGVLPFLPTAGQRGAIEEIFSDLSSGRVMNRLVQGDVGSGKTLVAAAAAYAVWKGGLQSAMMAPTELLAEQHLRTMRGFLAPLGMRVELLTGSVKAAGRREIERGLKAGEIDLLVGTHALLTGTTRFSSLGLVITDEQHRFGVAQRSALSSKGRAVHTLVMSATPIPRTLSLILYGDLDISLIRELPPGRTPVSTYCIDSKKRERAFRFVRDRLDEGRQAYLVCPLVEETGEETPGTGGLISAVEYAKRLGEGAFRGYSVGLLHGRLRPAEKEAVMSRFLSGEIQLLVATTVVEVGVDVPNATVMMIENAERFGLSQLHQLRGRVGRGRYPSSCILITDAKGQTAAERLRAIKGTNDGFRIAEEDLRLRGPGDLLGLRQHGVPGLEYADFSAGAPLLEAAQRAAAALLREDPALDAPQHVSLSQAVARLIGRVGERPN</sequence>
<comment type="caution">
    <text evidence="11">The sequence shown here is derived from an EMBL/GenBank/DDBJ whole genome shotgun (WGS) entry which is preliminary data.</text>
</comment>
<dbReference type="SUPFAM" id="SSF50249">
    <property type="entry name" value="Nucleic acid-binding proteins"/>
    <property type="match status" value="1"/>
</dbReference>
<dbReference type="InterPro" id="IPR012340">
    <property type="entry name" value="NA-bd_OB-fold"/>
</dbReference>
<dbReference type="Gene3D" id="2.40.50.140">
    <property type="entry name" value="Nucleic acid-binding proteins"/>
    <property type="match status" value="1"/>
</dbReference>
<dbReference type="PROSITE" id="PS51192">
    <property type="entry name" value="HELICASE_ATP_BIND_1"/>
    <property type="match status" value="1"/>
</dbReference>
<dbReference type="Pfam" id="PF17191">
    <property type="entry name" value="RecG_wedge"/>
    <property type="match status" value="1"/>
</dbReference>
<proteinExistence type="predicted"/>
<dbReference type="InterPro" id="IPR045562">
    <property type="entry name" value="RecG_dom3_C"/>
</dbReference>
<dbReference type="NCBIfam" id="NF008168">
    <property type="entry name" value="PRK10917.2-2"/>
    <property type="match status" value="1"/>
</dbReference>
<keyword evidence="7" id="KW-0234">DNA repair</keyword>
<evidence type="ECO:0000313" key="11">
    <source>
        <dbReference type="EMBL" id="MBC8575521.1"/>
    </source>
</evidence>
<dbReference type="PANTHER" id="PTHR47964:SF1">
    <property type="entry name" value="ATP-DEPENDENT DNA HELICASE HOMOLOG RECG, CHLOROPLASTIC"/>
    <property type="match status" value="1"/>
</dbReference>
<dbReference type="InterPro" id="IPR027417">
    <property type="entry name" value="P-loop_NTPase"/>
</dbReference>
<gene>
    <name evidence="11" type="primary">recG</name>
    <name evidence="11" type="ORF">H8717_03710</name>
</gene>
<name>A0ABR7NGK1_9FIRM</name>
<dbReference type="SMART" id="SM00490">
    <property type="entry name" value="HELICc"/>
    <property type="match status" value="1"/>
</dbReference>
<keyword evidence="5" id="KW-0067">ATP-binding</keyword>
<dbReference type="SMART" id="SM00487">
    <property type="entry name" value="DEXDc"/>
    <property type="match status" value="1"/>
</dbReference>
<evidence type="ECO:0000256" key="6">
    <source>
        <dbReference type="ARBA" id="ARBA00023125"/>
    </source>
</evidence>
<evidence type="ECO:0000259" key="10">
    <source>
        <dbReference type="PROSITE" id="PS51194"/>
    </source>
</evidence>
<dbReference type="Pfam" id="PF00270">
    <property type="entry name" value="DEAD"/>
    <property type="match status" value="1"/>
</dbReference>
<accession>A0ABR7NGK1</accession>
<dbReference type="Proteomes" id="UP000658131">
    <property type="component" value="Unassembled WGS sequence"/>
</dbReference>
<evidence type="ECO:0000256" key="5">
    <source>
        <dbReference type="ARBA" id="ARBA00022840"/>
    </source>
</evidence>
<dbReference type="NCBIfam" id="NF008165">
    <property type="entry name" value="PRK10917.1-3"/>
    <property type="match status" value="1"/>
</dbReference>
<keyword evidence="4 11" id="KW-0347">Helicase</keyword>
<dbReference type="GO" id="GO:0004386">
    <property type="term" value="F:helicase activity"/>
    <property type="evidence" value="ECO:0007669"/>
    <property type="project" value="UniProtKB-KW"/>
</dbReference>
<dbReference type="EMBL" id="JACRTB010000005">
    <property type="protein sequence ID" value="MBC8575521.1"/>
    <property type="molecule type" value="Genomic_DNA"/>
</dbReference>
<keyword evidence="12" id="KW-1185">Reference proteome</keyword>
<evidence type="ECO:0000256" key="7">
    <source>
        <dbReference type="ARBA" id="ARBA00023204"/>
    </source>
</evidence>
<keyword evidence="3" id="KW-0378">Hydrolase</keyword>
<feature type="domain" description="Helicase C-terminal" evidence="10">
    <location>
        <begin position="463"/>
        <end position="614"/>
    </location>
</feature>
<dbReference type="InterPro" id="IPR033454">
    <property type="entry name" value="RecG_wedge"/>
</dbReference>
<evidence type="ECO:0000256" key="4">
    <source>
        <dbReference type="ARBA" id="ARBA00022806"/>
    </source>
</evidence>
<dbReference type="InterPro" id="IPR011545">
    <property type="entry name" value="DEAD/DEAH_box_helicase_dom"/>
</dbReference>
<evidence type="ECO:0000256" key="3">
    <source>
        <dbReference type="ARBA" id="ARBA00022801"/>
    </source>
</evidence>
<dbReference type="Pfam" id="PF19833">
    <property type="entry name" value="RecG_dom3_C"/>
    <property type="match status" value="1"/>
</dbReference>
<dbReference type="PANTHER" id="PTHR47964">
    <property type="entry name" value="ATP-DEPENDENT DNA HELICASE HOMOLOG RECG, CHLOROPLASTIC"/>
    <property type="match status" value="1"/>
</dbReference>
<evidence type="ECO:0000256" key="8">
    <source>
        <dbReference type="ARBA" id="ARBA00049819"/>
    </source>
</evidence>
<evidence type="ECO:0000256" key="1">
    <source>
        <dbReference type="ARBA" id="ARBA00022741"/>
    </source>
</evidence>
<reference evidence="11 12" key="1">
    <citation type="submission" date="2020-08" db="EMBL/GenBank/DDBJ databases">
        <title>Genome public.</title>
        <authorList>
            <person name="Liu C."/>
            <person name="Sun Q."/>
        </authorList>
    </citation>
    <scope>NUCLEOTIDE SEQUENCE [LARGE SCALE GENOMIC DNA]</scope>
    <source>
        <strain evidence="11 12">BX1</strain>
    </source>
</reference>
<dbReference type="CDD" id="cd17992">
    <property type="entry name" value="DEXHc_RecG"/>
    <property type="match status" value="1"/>
</dbReference>
<evidence type="ECO:0000259" key="9">
    <source>
        <dbReference type="PROSITE" id="PS51192"/>
    </source>
</evidence>
<feature type="domain" description="Helicase ATP-binding" evidence="9">
    <location>
        <begin position="269"/>
        <end position="430"/>
    </location>
</feature>
<dbReference type="Gene3D" id="3.40.50.300">
    <property type="entry name" value="P-loop containing nucleotide triphosphate hydrolases"/>
    <property type="match status" value="2"/>
</dbReference>
<keyword evidence="2" id="KW-0227">DNA damage</keyword>
<organism evidence="11 12">
    <name type="scientific">Yanshouia hominis</name>
    <dbReference type="NCBI Taxonomy" id="2763673"/>
    <lineage>
        <taxon>Bacteria</taxon>
        <taxon>Bacillati</taxon>
        <taxon>Bacillota</taxon>
        <taxon>Clostridia</taxon>
        <taxon>Eubacteriales</taxon>
        <taxon>Oscillospiraceae</taxon>
        <taxon>Yanshouia</taxon>
    </lineage>
</organism>
<keyword evidence="6" id="KW-0238">DNA-binding</keyword>
<protein>
    <recommendedName>
        <fullName evidence="8">Probable DNA 3'-5' helicase RecG</fullName>
    </recommendedName>
</protein>